<proteinExistence type="predicted"/>
<gene>
    <name evidence="2" type="ORF">G3I21_28285</name>
</gene>
<dbReference type="Gene3D" id="1.10.260.40">
    <property type="entry name" value="lambda repressor-like DNA-binding domains"/>
    <property type="match status" value="1"/>
</dbReference>
<name>A0A7K3R042_9ACTN</name>
<evidence type="ECO:0000313" key="2">
    <source>
        <dbReference type="EMBL" id="NEB95530.1"/>
    </source>
</evidence>
<dbReference type="Gene3D" id="3.30.450.180">
    <property type="match status" value="1"/>
</dbReference>
<dbReference type="PROSITE" id="PS50943">
    <property type="entry name" value="HTH_CROC1"/>
    <property type="match status" value="1"/>
</dbReference>
<dbReference type="InterPro" id="IPR001387">
    <property type="entry name" value="Cro/C1-type_HTH"/>
</dbReference>
<dbReference type="AlphaFoldDB" id="A0A7K3R042"/>
<dbReference type="InterPro" id="IPR010982">
    <property type="entry name" value="Lambda_DNA-bd_dom_sf"/>
</dbReference>
<dbReference type="InterPro" id="IPR041413">
    <property type="entry name" value="MLTR_LBD"/>
</dbReference>
<dbReference type="SUPFAM" id="SSF47413">
    <property type="entry name" value="lambda repressor-like DNA-binding domains"/>
    <property type="match status" value="1"/>
</dbReference>
<dbReference type="Pfam" id="PF17765">
    <property type="entry name" value="MLTR_LBD"/>
    <property type="match status" value="1"/>
</dbReference>
<dbReference type="Pfam" id="PF13560">
    <property type="entry name" value="HTH_31"/>
    <property type="match status" value="1"/>
</dbReference>
<protein>
    <submittedName>
        <fullName evidence="2">Helix-turn-helix domain-containing protein</fullName>
    </submittedName>
</protein>
<organism evidence="2 3">
    <name type="scientific">Streptomyces bauhiniae</name>
    <dbReference type="NCBI Taxonomy" id="2340725"/>
    <lineage>
        <taxon>Bacteria</taxon>
        <taxon>Bacillati</taxon>
        <taxon>Actinomycetota</taxon>
        <taxon>Actinomycetes</taxon>
        <taxon>Kitasatosporales</taxon>
        <taxon>Streptomycetaceae</taxon>
        <taxon>Streptomyces</taxon>
    </lineage>
</organism>
<comment type="caution">
    <text evidence="2">The sequence shown here is derived from an EMBL/GenBank/DDBJ whole genome shotgun (WGS) entry which is preliminary data.</text>
</comment>
<feature type="domain" description="HTH cro/C1-type" evidence="1">
    <location>
        <begin position="38"/>
        <end position="85"/>
    </location>
</feature>
<sequence length="289" mass="32321">MPNATDANPLGRYLRTRRSLVPPDVVGLADMGNRRVPGLRREEVAFLAGISSDYYVRLEQGRDRHPSEQVLRSIARALQLDEEATRYLIEIAKPKASGRKRPRKPERVSDGIHTLINSWPLTAAYVHGKYMDVLAANSLAVALSPYNAPGQNGILAAFLEPEMRELHADWDEMTARVVPYLRSIVGADMEESRLVELIGELSLRSERFRKLWARQDVTHKTTGTSTLNHPQVGAIELHYEKLLIPGTDMQTLVTYHAAPGGESEERLRLLATMNTSFDPVRGTAPHRAT</sequence>
<dbReference type="EMBL" id="JAAGMR010000323">
    <property type="protein sequence ID" value="NEB95530.1"/>
    <property type="molecule type" value="Genomic_DNA"/>
</dbReference>
<accession>A0A7K3R042</accession>
<dbReference type="GO" id="GO:0003677">
    <property type="term" value="F:DNA binding"/>
    <property type="evidence" value="ECO:0007669"/>
    <property type="project" value="InterPro"/>
</dbReference>
<dbReference type="CDD" id="cd00093">
    <property type="entry name" value="HTH_XRE"/>
    <property type="match status" value="1"/>
</dbReference>
<dbReference type="RefSeq" id="WP_164194455.1">
    <property type="nucleotide sequence ID" value="NZ_JAAGMR010000323.1"/>
</dbReference>
<dbReference type="PANTHER" id="PTHR35010:SF2">
    <property type="entry name" value="BLL4672 PROTEIN"/>
    <property type="match status" value="1"/>
</dbReference>
<reference evidence="2 3" key="1">
    <citation type="submission" date="2020-01" db="EMBL/GenBank/DDBJ databases">
        <title>Insect and environment-associated Actinomycetes.</title>
        <authorList>
            <person name="Currrie C."/>
            <person name="Chevrette M."/>
            <person name="Carlson C."/>
            <person name="Stubbendieck R."/>
            <person name="Wendt-Pienkowski E."/>
        </authorList>
    </citation>
    <scope>NUCLEOTIDE SEQUENCE [LARGE SCALE GENOMIC DNA]</scope>
    <source>
        <strain evidence="2 3">SID7754</strain>
    </source>
</reference>
<dbReference type="Proteomes" id="UP000470520">
    <property type="component" value="Unassembled WGS sequence"/>
</dbReference>
<evidence type="ECO:0000259" key="1">
    <source>
        <dbReference type="PROSITE" id="PS50943"/>
    </source>
</evidence>
<dbReference type="SMART" id="SM00530">
    <property type="entry name" value="HTH_XRE"/>
    <property type="match status" value="1"/>
</dbReference>
<evidence type="ECO:0000313" key="3">
    <source>
        <dbReference type="Proteomes" id="UP000470520"/>
    </source>
</evidence>
<dbReference type="PANTHER" id="PTHR35010">
    <property type="entry name" value="BLL4672 PROTEIN-RELATED"/>
    <property type="match status" value="1"/>
</dbReference>